<dbReference type="InterPro" id="IPR009057">
    <property type="entry name" value="Homeodomain-like_sf"/>
</dbReference>
<name>I3YGQ3_THIV6</name>
<dbReference type="SUPFAM" id="SSF48498">
    <property type="entry name" value="Tetracyclin repressor-like, C-terminal domain"/>
    <property type="match status" value="1"/>
</dbReference>
<evidence type="ECO:0000256" key="2">
    <source>
        <dbReference type="PROSITE-ProRule" id="PRU00335"/>
    </source>
</evidence>
<dbReference type="EMBL" id="CP003154">
    <property type="protein sequence ID" value="AFL76171.1"/>
    <property type="molecule type" value="Genomic_DNA"/>
</dbReference>
<dbReference type="Gene3D" id="1.10.357.10">
    <property type="entry name" value="Tetracycline Repressor, domain 2"/>
    <property type="match status" value="1"/>
</dbReference>
<keyword evidence="1 2" id="KW-0238">DNA-binding</keyword>
<evidence type="ECO:0000256" key="3">
    <source>
        <dbReference type="SAM" id="MobiDB-lite"/>
    </source>
</evidence>
<keyword evidence="6" id="KW-1185">Reference proteome</keyword>
<dbReference type="KEGG" id="tvi:Thivi_4362"/>
<evidence type="ECO:0000256" key="1">
    <source>
        <dbReference type="ARBA" id="ARBA00023125"/>
    </source>
</evidence>
<feature type="region of interest" description="Disordered" evidence="3">
    <location>
        <begin position="1"/>
        <end position="26"/>
    </location>
</feature>
<dbReference type="InterPro" id="IPR001647">
    <property type="entry name" value="HTH_TetR"/>
</dbReference>
<dbReference type="Pfam" id="PF14246">
    <property type="entry name" value="TetR_C_7"/>
    <property type="match status" value="1"/>
</dbReference>
<dbReference type="SUPFAM" id="SSF46689">
    <property type="entry name" value="Homeodomain-like"/>
    <property type="match status" value="1"/>
</dbReference>
<dbReference type="GO" id="GO:0000976">
    <property type="term" value="F:transcription cis-regulatory region binding"/>
    <property type="evidence" value="ECO:0007669"/>
    <property type="project" value="TreeGrafter"/>
</dbReference>
<accession>I3YGQ3</accession>
<dbReference type="STRING" id="765911.Thivi_4362"/>
<dbReference type="AlphaFoldDB" id="I3YGQ3"/>
<dbReference type="Gene3D" id="1.10.10.60">
    <property type="entry name" value="Homeodomain-like"/>
    <property type="match status" value="1"/>
</dbReference>
<dbReference type="GO" id="GO:0003700">
    <property type="term" value="F:DNA-binding transcription factor activity"/>
    <property type="evidence" value="ECO:0007669"/>
    <property type="project" value="TreeGrafter"/>
</dbReference>
<dbReference type="InterPro" id="IPR039536">
    <property type="entry name" value="TetR_C_Proteobacteria"/>
</dbReference>
<feature type="domain" description="HTH tetR-type" evidence="4">
    <location>
        <begin position="26"/>
        <end position="86"/>
    </location>
</feature>
<dbReference type="HOGENOM" id="CLU_069356_27_0_6"/>
<dbReference type="PANTHER" id="PTHR30055">
    <property type="entry name" value="HTH-TYPE TRANSCRIPTIONAL REGULATOR RUTR"/>
    <property type="match status" value="1"/>
</dbReference>
<dbReference type="PRINTS" id="PR00455">
    <property type="entry name" value="HTHTETR"/>
</dbReference>
<dbReference type="PANTHER" id="PTHR30055:SF146">
    <property type="entry name" value="HTH-TYPE TRANSCRIPTIONAL DUAL REGULATOR CECR"/>
    <property type="match status" value="1"/>
</dbReference>
<evidence type="ECO:0000313" key="5">
    <source>
        <dbReference type="EMBL" id="AFL76171.1"/>
    </source>
</evidence>
<organism evidence="5 6">
    <name type="scientific">Thiocystis violascens (strain ATCC 17096 / DSM 198 / 6111)</name>
    <name type="common">Chromatium violascens</name>
    <dbReference type="NCBI Taxonomy" id="765911"/>
    <lineage>
        <taxon>Bacteria</taxon>
        <taxon>Pseudomonadati</taxon>
        <taxon>Pseudomonadota</taxon>
        <taxon>Gammaproteobacteria</taxon>
        <taxon>Chromatiales</taxon>
        <taxon>Chromatiaceae</taxon>
        <taxon>Thiocystis</taxon>
    </lineage>
</organism>
<evidence type="ECO:0000259" key="4">
    <source>
        <dbReference type="PROSITE" id="PS50977"/>
    </source>
</evidence>
<dbReference type="Proteomes" id="UP000006062">
    <property type="component" value="Chromosome"/>
</dbReference>
<dbReference type="eggNOG" id="COG1309">
    <property type="taxonomic scope" value="Bacteria"/>
</dbReference>
<proteinExistence type="predicted"/>
<dbReference type="Pfam" id="PF00440">
    <property type="entry name" value="TetR_N"/>
    <property type="match status" value="1"/>
</dbReference>
<sequence length="232" mass="24926">MSNPNPNGMPAASDPPRRARGRPPDETKHAAILAAARTLFFSGGLQSLSIEAVARAAHVSKVTVYAHFTDLPGLIRKVILAQRTDMTAALEGLPKTRGGLRQALIEFGLCLMDFLTGDEFLTLQRMLATQAGQQPWLGPLIYREGAEATRAKLARLLEASVERGDLRPHDSLQAAEQLLGMWQGIQTTGLLIGGCPPPTPEVLRRRIECGVDLILSAHAPAAPAEDSASRDL</sequence>
<reference evidence="5 6" key="1">
    <citation type="submission" date="2012-06" db="EMBL/GenBank/DDBJ databases">
        <title>Complete sequence of Thiocystis violascens DSM 198.</title>
        <authorList>
            <consortium name="US DOE Joint Genome Institute"/>
            <person name="Lucas S."/>
            <person name="Han J."/>
            <person name="Lapidus A."/>
            <person name="Cheng J.-F."/>
            <person name="Goodwin L."/>
            <person name="Pitluck S."/>
            <person name="Peters L."/>
            <person name="Ovchinnikova G."/>
            <person name="Teshima H."/>
            <person name="Detter J.C."/>
            <person name="Han C."/>
            <person name="Tapia R."/>
            <person name="Land M."/>
            <person name="Hauser L."/>
            <person name="Kyrpides N."/>
            <person name="Ivanova N."/>
            <person name="Pagani I."/>
            <person name="Vogl K."/>
            <person name="Liu Z."/>
            <person name="Frigaard N.-U."/>
            <person name="Bryant D."/>
            <person name="Woyke T."/>
        </authorList>
    </citation>
    <scope>NUCLEOTIDE SEQUENCE [LARGE SCALE GENOMIC DNA]</scope>
    <source>
        <strain evidence="6">ATCC 17096 / DSM 198 / 6111</strain>
    </source>
</reference>
<feature type="DNA-binding region" description="H-T-H motif" evidence="2">
    <location>
        <begin position="49"/>
        <end position="68"/>
    </location>
</feature>
<dbReference type="InterPro" id="IPR050109">
    <property type="entry name" value="HTH-type_TetR-like_transc_reg"/>
</dbReference>
<gene>
    <name evidence="5" type="ordered locus">Thivi_4362</name>
</gene>
<protein>
    <submittedName>
        <fullName evidence="5">Transcriptional regulator</fullName>
    </submittedName>
</protein>
<dbReference type="InterPro" id="IPR036271">
    <property type="entry name" value="Tet_transcr_reg_TetR-rel_C_sf"/>
</dbReference>
<dbReference type="PROSITE" id="PS50977">
    <property type="entry name" value="HTH_TETR_2"/>
    <property type="match status" value="1"/>
</dbReference>
<evidence type="ECO:0000313" key="6">
    <source>
        <dbReference type="Proteomes" id="UP000006062"/>
    </source>
</evidence>